<sequence>MAAHPFHAVADLAARQGMDQLALTVADDGAYVRLVQQDPPLFFKYKADPSHPLDRADLHNFKRLTLSEEDCSNGPEATLALIKMLLEKFADYQPKR</sequence>
<name>A0AAE2VZ44_9RHOB</name>
<dbReference type="EMBL" id="JAFBRM010000003">
    <property type="protein sequence ID" value="MBM1714501.1"/>
    <property type="molecule type" value="Genomic_DNA"/>
</dbReference>
<comment type="caution">
    <text evidence="1">The sequence shown here is derived from an EMBL/GenBank/DDBJ whole genome shotgun (WGS) entry which is preliminary data.</text>
</comment>
<keyword evidence="2" id="KW-1185">Reference proteome</keyword>
<protein>
    <submittedName>
        <fullName evidence="1">Acetyl-CoA acetyltransferase</fullName>
    </submittedName>
</protein>
<reference evidence="1 2" key="1">
    <citation type="submission" date="2021-01" db="EMBL/GenBank/DDBJ databases">
        <title>Diatom-associated Roseobacters Show Island Model of Population Structure.</title>
        <authorList>
            <person name="Qu L."/>
            <person name="Feng X."/>
            <person name="Chen Y."/>
            <person name="Li L."/>
            <person name="Wang X."/>
            <person name="Hu Z."/>
            <person name="Wang H."/>
            <person name="Luo H."/>
        </authorList>
    </citation>
    <scope>NUCLEOTIDE SEQUENCE [LARGE SCALE GENOMIC DNA]</scope>
    <source>
        <strain evidence="1 2">TR60-84</strain>
    </source>
</reference>
<accession>A0AAE2VZ44</accession>
<proteinExistence type="predicted"/>
<evidence type="ECO:0000313" key="2">
    <source>
        <dbReference type="Proteomes" id="UP000732193"/>
    </source>
</evidence>
<dbReference type="AlphaFoldDB" id="A0AAE2VZ44"/>
<dbReference type="Proteomes" id="UP000732193">
    <property type="component" value="Unassembled WGS sequence"/>
</dbReference>
<dbReference type="RefSeq" id="WP_203242600.1">
    <property type="nucleotide sequence ID" value="NZ_CANKZB010000001.1"/>
</dbReference>
<gene>
    <name evidence="1" type="ORF">JQV55_13100</name>
</gene>
<evidence type="ECO:0000313" key="1">
    <source>
        <dbReference type="EMBL" id="MBM1714501.1"/>
    </source>
</evidence>
<organism evidence="1 2">
    <name type="scientific">Sulfitobacter geojensis</name>
    <dbReference type="NCBI Taxonomy" id="1342299"/>
    <lineage>
        <taxon>Bacteria</taxon>
        <taxon>Pseudomonadati</taxon>
        <taxon>Pseudomonadota</taxon>
        <taxon>Alphaproteobacteria</taxon>
        <taxon>Rhodobacterales</taxon>
        <taxon>Roseobacteraceae</taxon>
        <taxon>Sulfitobacter</taxon>
    </lineage>
</organism>